<feature type="domain" description="EH" evidence="2">
    <location>
        <begin position="17"/>
        <end position="101"/>
    </location>
</feature>
<keyword evidence="5" id="KW-1185">Reference proteome</keyword>
<dbReference type="Pfam" id="PF12763">
    <property type="entry name" value="EH"/>
    <property type="match status" value="3"/>
</dbReference>
<evidence type="ECO:0000313" key="4">
    <source>
        <dbReference type="EMBL" id="KAJ8664187.1"/>
    </source>
</evidence>
<dbReference type="SMART" id="SM00054">
    <property type="entry name" value="EFh"/>
    <property type="match status" value="5"/>
</dbReference>
<dbReference type="GeneID" id="83207888"/>
<dbReference type="GO" id="GO:0016197">
    <property type="term" value="P:endosomal transport"/>
    <property type="evidence" value="ECO:0007669"/>
    <property type="project" value="TreeGrafter"/>
</dbReference>
<dbReference type="InterPro" id="IPR000261">
    <property type="entry name" value="EH_dom"/>
</dbReference>
<feature type="compositionally biased region" description="Low complexity" evidence="1">
    <location>
        <begin position="672"/>
        <end position="704"/>
    </location>
</feature>
<feature type="compositionally biased region" description="Low complexity" evidence="1">
    <location>
        <begin position="605"/>
        <end position="617"/>
    </location>
</feature>
<dbReference type="SUPFAM" id="SSF47473">
    <property type="entry name" value="EF-hand"/>
    <property type="match status" value="3"/>
</dbReference>
<feature type="compositionally biased region" description="Basic and acidic residues" evidence="1">
    <location>
        <begin position="621"/>
        <end position="630"/>
    </location>
</feature>
<dbReference type="InterPro" id="IPR011992">
    <property type="entry name" value="EF-hand-dom_pair"/>
</dbReference>
<dbReference type="GO" id="GO:0005737">
    <property type="term" value="C:cytoplasm"/>
    <property type="evidence" value="ECO:0007669"/>
    <property type="project" value="TreeGrafter"/>
</dbReference>
<reference evidence="4 5" key="1">
    <citation type="submission" date="2023-03" db="EMBL/GenBank/DDBJ databases">
        <title>Genome sequence of Lichtheimia ornata CBS 291.66.</title>
        <authorList>
            <person name="Mohabir J.T."/>
            <person name="Shea T.P."/>
            <person name="Kurbessoian T."/>
            <person name="Berby B."/>
            <person name="Fontaine J."/>
            <person name="Livny J."/>
            <person name="Gnirke A."/>
            <person name="Stajich J.E."/>
            <person name="Cuomo C.A."/>
        </authorList>
    </citation>
    <scope>NUCLEOTIDE SEQUENCE [LARGE SCALE GENOMIC DNA]</scope>
    <source>
        <strain evidence="4">CBS 291.66</strain>
    </source>
</reference>
<feature type="region of interest" description="Disordered" evidence="1">
    <location>
        <begin position="531"/>
        <end position="836"/>
    </location>
</feature>
<dbReference type="GO" id="GO:0005509">
    <property type="term" value="F:calcium ion binding"/>
    <property type="evidence" value="ECO:0007669"/>
    <property type="project" value="InterPro"/>
</dbReference>
<dbReference type="CDD" id="cd00052">
    <property type="entry name" value="EH"/>
    <property type="match status" value="3"/>
</dbReference>
<dbReference type="Gene3D" id="1.20.1270.60">
    <property type="entry name" value="Arfaptin homology (AH) domain/BAR domain"/>
    <property type="match status" value="1"/>
</dbReference>
<feature type="domain" description="EH" evidence="2">
    <location>
        <begin position="278"/>
        <end position="356"/>
    </location>
</feature>
<dbReference type="RefSeq" id="XP_058349099.1">
    <property type="nucleotide sequence ID" value="XM_058480576.1"/>
</dbReference>
<feature type="compositionally biased region" description="Polar residues" evidence="1">
    <location>
        <begin position="779"/>
        <end position="789"/>
    </location>
</feature>
<name>A0AAD8DK17_9FUNG</name>
<feature type="domain" description="EH" evidence="2">
    <location>
        <begin position="149"/>
        <end position="237"/>
    </location>
</feature>
<gene>
    <name evidence="4" type="ORF">O0I10_000466</name>
</gene>
<dbReference type="PANTHER" id="PTHR11216">
    <property type="entry name" value="EH DOMAIN"/>
    <property type="match status" value="1"/>
</dbReference>
<sequence length="836" mass="90405">MTVDNVASWETLLDPQEKTSYVELFRTADTEGKGVLLKDEAMEFFKKSNVPNNILGEIWEAADRDNKGFLTDQEFCIAMKLIACAQHGILPASPVLTTTVPLPQLEGVHVRPAIPNTNRPSTPRSNPPPSASPNLQAASPGSDTLLPDERAHYISLFQSSGPVDGILIGEKAKEVFLRSNLQPSTLHQIWSLADTRKSGTLNQTEFIIAMHYITRVLAGHSLPPSLPASIYAAAASGRMKSPVMSNQSPTIRRQDTMPFTGGQSHHPGRGDFDISNEEFNKYKKFFEQLDTNHSGFISGGDAVVFFRHSKLSESDLARIWDLADTNQTGQLNLQQFAVAMHLINRRLSGGQIPTTLSDTGLARHPSFMNTQSQSTAAAAPTQPMANQSFDLLGLSSNEPSSSAAPPPAQSSSLPSVSQPAVGATTESVSNIGQQRAELESTLTSIRNETQNQIARNDQLRSQVDTEAQAIRQLQETIAREKESLEALKRAATDAERELEQQKSKKNELTQELRVLKQEHNHYNQRLEHAQSELQKTTISSPVSAKEQPTTSASSPINNNNNMFSLSTAPAGELFGSVNQHSTGSPSLSPAAKKGFDPFEGFKKGAATSSSAASSPIATLNRLKEESDNKQQTRSGTPNVDISDIEAKFPDLSTMEHNFQPTSPAHHPPPPASSSSATSTPAATPKQSSASIPSSTQPQQQPTSPFLHNNYSIPQQQQQQQQPLVRQATLSPSQAKSVAKYGFDLSAFEDDDGPSTSTTNTAPAAAAPPSGSLKDDLHSLISSPATTGSTPQPPPPQQQQQQQSTSFDDIFNVTPSNNNNNKPAPEKKPTFDEMFFS</sequence>
<dbReference type="InterPro" id="IPR002048">
    <property type="entry name" value="EF_hand_dom"/>
</dbReference>
<feature type="region of interest" description="Disordered" evidence="1">
    <location>
        <begin position="354"/>
        <end position="431"/>
    </location>
</feature>
<feature type="compositionally biased region" description="Low complexity" evidence="1">
    <location>
        <begin position="368"/>
        <end position="387"/>
    </location>
</feature>
<dbReference type="SMART" id="SM00027">
    <property type="entry name" value="EH"/>
    <property type="match status" value="3"/>
</dbReference>
<feature type="region of interest" description="Disordered" evidence="1">
    <location>
        <begin position="109"/>
        <end position="143"/>
    </location>
</feature>
<dbReference type="PROSITE" id="PS50222">
    <property type="entry name" value="EF_HAND_2"/>
    <property type="match status" value="3"/>
</dbReference>
<dbReference type="Proteomes" id="UP001234581">
    <property type="component" value="Unassembled WGS sequence"/>
</dbReference>
<feature type="compositionally biased region" description="Polar residues" evidence="1">
    <location>
        <begin position="531"/>
        <end position="567"/>
    </location>
</feature>
<dbReference type="GO" id="GO:0006897">
    <property type="term" value="P:endocytosis"/>
    <property type="evidence" value="ECO:0007669"/>
    <property type="project" value="TreeGrafter"/>
</dbReference>
<feature type="domain" description="EF-hand" evidence="3">
    <location>
        <begin position="311"/>
        <end position="346"/>
    </location>
</feature>
<evidence type="ECO:0000256" key="1">
    <source>
        <dbReference type="SAM" id="MobiDB-lite"/>
    </source>
</evidence>
<feature type="compositionally biased region" description="Low complexity" evidence="1">
    <location>
        <begin position="753"/>
        <end position="771"/>
    </location>
</feature>
<dbReference type="GO" id="GO:0005886">
    <property type="term" value="C:plasma membrane"/>
    <property type="evidence" value="ECO:0007669"/>
    <property type="project" value="TreeGrafter"/>
</dbReference>
<dbReference type="Gene3D" id="1.10.238.10">
    <property type="entry name" value="EF-hand"/>
    <property type="match status" value="3"/>
</dbReference>
<evidence type="ECO:0000313" key="5">
    <source>
        <dbReference type="Proteomes" id="UP001234581"/>
    </source>
</evidence>
<organism evidence="4 5">
    <name type="scientific">Lichtheimia ornata</name>
    <dbReference type="NCBI Taxonomy" id="688661"/>
    <lineage>
        <taxon>Eukaryota</taxon>
        <taxon>Fungi</taxon>
        <taxon>Fungi incertae sedis</taxon>
        <taxon>Mucoromycota</taxon>
        <taxon>Mucoromycotina</taxon>
        <taxon>Mucoromycetes</taxon>
        <taxon>Mucorales</taxon>
        <taxon>Lichtheimiaceae</taxon>
        <taxon>Lichtheimia</taxon>
    </lineage>
</organism>
<feature type="compositionally biased region" description="Basic and acidic residues" evidence="1">
    <location>
        <begin position="593"/>
        <end position="602"/>
    </location>
</feature>
<feature type="domain" description="EF-hand" evidence="3">
    <location>
        <begin position="50"/>
        <end position="85"/>
    </location>
</feature>
<dbReference type="PROSITE" id="PS50031">
    <property type="entry name" value="EH"/>
    <property type="match status" value="3"/>
</dbReference>
<dbReference type="InterPro" id="IPR027267">
    <property type="entry name" value="AH/BAR_dom_sf"/>
</dbReference>
<feature type="compositionally biased region" description="Low complexity" evidence="1">
    <location>
        <begin position="394"/>
        <end position="421"/>
    </location>
</feature>
<accession>A0AAD8DK17</accession>
<evidence type="ECO:0000259" key="3">
    <source>
        <dbReference type="PROSITE" id="PS50222"/>
    </source>
</evidence>
<dbReference type="AlphaFoldDB" id="A0AAD8DK17"/>
<feature type="domain" description="EF-hand" evidence="3">
    <location>
        <begin position="181"/>
        <end position="216"/>
    </location>
</feature>
<protein>
    <submittedName>
        <fullName evidence="4">Uncharacterized protein</fullName>
    </submittedName>
</protein>
<feature type="compositionally biased region" description="Low complexity" evidence="1">
    <location>
        <begin position="115"/>
        <end position="124"/>
    </location>
</feature>
<proteinExistence type="predicted"/>
<dbReference type="PANTHER" id="PTHR11216:SF170">
    <property type="entry name" value="DYNAMIN ASSOCIATED PROTEIN 160, ISOFORM D"/>
    <property type="match status" value="1"/>
</dbReference>
<evidence type="ECO:0000259" key="2">
    <source>
        <dbReference type="PROSITE" id="PS50031"/>
    </source>
</evidence>
<feature type="compositionally biased region" description="Polar residues" evidence="1">
    <location>
        <begin position="576"/>
        <end position="587"/>
    </location>
</feature>
<comment type="caution">
    <text evidence="4">The sequence shown here is derived from an EMBL/GenBank/DDBJ whole genome shotgun (WGS) entry which is preliminary data.</text>
</comment>
<dbReference type="EMBL" id="JARTCD010000001">
    <property type="protein sequence ID" value="KAJ8664187.1"/>
    <property type="molecule type" value="Genomic_DNA"/>
</dbReference>